<dbReference type="Gene3D" id="3.30.450.150">
    <property type="entry name" value="Haem-degrading domain"/>
    <property type="match status" value="1"/>
</dbReference>
<dbReference type="InterPro" id="IPR038084">
    <property type="entry name" value="PduO/GlcC-like_sf"/>
</dbReference>
<protein>
    <submittedName>
        <fullName evidence="1">Uncharacterized conserved protein GlcG, DUF336 family</fullName>
    </submittedName>
</protein>
<dbReference type="OrthoDB" id="5786851at2"/>
<name>A0A1G7NIQ8_9BACT</name>
<dbReference type="PANTHER" id="PTHR34309:SF10">
    <property type="entry name" value="SLR1406 PROTEIN"/>
    <property type="match status" value="1"/>
</dbReference>
<accession>A0A1G7NIQ8</accession>
<dbReference type="AlphaFoldDB" id="A0A1G7NIQ8"/>
<dbReference type="Proteomes" id="UP000182427">
    <property type="component" value="Chromosome I"/>
</dbReference>
<keyword evidence="2" id="KW-1185">Reference proteome</keyword>
<evidence type="ECO:0000313" key="1">
    <source>
        <dbReference type="EMBL" id="SDF73856.1"/>
    </source>
</evidence>
<evidence type="ECO:0000313" key="2">
    <source>
        <dbReference type="Proteomes" id="UP000182427"/>
    </source>
</evidence>
<dbReference type="InterPro" id="IPR005624">
    <property type="entry name" value="PduO/GlcC-like"/>
</dbReference>
<proteinExistence type="predicted"/>
<reference evidence="1 2" key="1">
    <citation type="submission" date="2016-10" db="EMBL/GenBank/DDBJ databases">
        <authorList>
            <person name="de Groot N.N."/>
        </authorList>
    </citation>
    <scope>NUCLEOTIDE SEQUENCE [LARGE SCALE GENOMIC DNA]</scope>
    <source>
        <strain evidence="1 2">GAS232</strain>
    </source>
</reference>
<sequence>MKAHHFTSLIIVAVAMYTPAQSTNQPSSNYRYQLPLQLALDASLEAIRVCTANGYQVTATVVDMDGIAQVELRGDNATVHTQESSYEKAYGVVTLGPMFHFDTSGKFFELTKTNPYAPRLATVSHVMALPGAVAFMKDGKIVAALGVGGAPGGDKDEVCAQAGVRKVADQLSR</sequence>
<dbReference type="EMBL" id="LT629690">
    <property type="protein sequence ID" value="SDF73856.1"/>
    <property type="molecule type" value="Genomic_DNA"/>
</dbReference>
<dbReference type="SUPFAM" id="SSF143744">
    <property type="entry name" value="GlcG-like"/>
    <property type="match status" value="1"/>
</dbReference>
<gene>
    <name evidence="1" type="ORF">SAMN05444167_3158</name>
</gene>
<organism evidence="1 2">
    <name type="scientific">Terriglobus roseus</name>
    <dbReference type="NCBI Taxonomy" id="392734"/>
    <lineage>
        <taxon>Bacteria</taxon>
        <taxon>Pseudomonadati</taxon>
        <taxon>Acidobacteriota</taxon>
        <taxon>Terriglobia</taxon>
        <taxon>Terriglobales</taxon>
        <taxon>Acidobacteriaceae</taxon>
        <taxon>Terriglobus</taxon>
    </lineage>
</organism>
<dbReference type="PANTHER" id="PTHR34309">
    <property type="entry name" value="SLR1406 PROTEIN"/>
    <property type="match status" value="1"/>
</dbReference>
<dbReference type="Pfam" id="PF03928">
    <property type="entry name" value="HbpS-like"/>
    <property type="match status" value="1"/>
</dbReference>
<dbReference type="RefSeq" id="WP_083345988.1">
    <property type="nucleotide sequence ID" value="NZ_LT629690.1"/>
</dbReference>
<dbReference type="InterPro" id="IPR052517">
    <property type="entry name" value="GlcG_carb_metab_protein"/>
</dbReference>